<dbReference type="NCBIfam" id="NF033516">
    <property type="entry name" value="transpos_IS3"/>
    <property type="match status" value="1"/>
</dbReference>
<dbReference type="InterPro" id="IPR025948">
    <property type="entry name" value="HTH-like_dom"/>
</dbReference>
<dbReference type="SUPFAM" id="SSF53098">
    <property type="entry name" value="Ribonuclease H-like"/>
    <property type="match status" value="1"/>
</dbReference>
<dbReference type="EMBL" id="JAQLEC010000007">
    <property type="protein sequence ID" value="MDB1838560.1"/>
    <property type="molecule type" value="Genomic_DNA"/>
</dbReference>
<reference evidence="3" key="1">
    <citation type="submission" date="2023-01" db="EMBL/GenBank/DDBJ databases">
        <title>Human gut microbiome strain richness.</title>
        <authorList>
            <person name="Chen-Liaw A."/>
        </authorList>
    </citation>
    <scope>NUCLEOTIDE SEQUENCE</scope>
    <source>
        <strain evidence="3">D54st1_D6_D54t1_190329</strain>
    </source>
</reference>
<dbReference type="RefSeq" id="WP_271734172.1">
    <property type="nucleotide sequence ID" value="NZ_JAQLEA010000008.1"/>
</dbReference>
<dbReference type="Proteomes" id="UP001212741">
    <property type="component" value="Unassembled WGS sequence"/>
</dbReference>
<proteinExistence type="predicted"/>
<dbReference type="InterPro" id="IPR048020">
    <property type="entry name" value="Transpos_IS3"/>
</dbReference>
<organism evidence="3 4">
    <name type="scientific">Collinsella aerofaciens</name>
    <dbReference type="NCBI Taxonomy" id="74426"/>
    <lineage>
        <taxon>Bacteria</taxon>
        <taxon>Bacillati</taxon>
        <taxon>Actinomycetota</taxon>
        <taxon>Coriobacteriia</taxon>
        <taxon>Coriobacteriales</taxon>
        <taxon>Coriobacteriaceae</taxon>
        <taxon>Collinsella</taxon>
    </lineage>
</organism>
<dbReference type="InterPro" id="IPR012337">
    <property type="entry name" value="RNaseH-like_sf"/>
</dbReference>
<name>A0AAW6AJN5_9ACTN</name>
<accession>A0AAW6AJN5</accession>
<dbReference type="GO" id="GO:0015074">
    <property type="term" value="P:DNA integration"/>
    <property type="evidence" value="ECO:0007669"/>
    <property type="project" value="InterPro"/>
</dbReference>
<dbReference type="InterPro" id="IPR001584">
    <property type="entry name" value="Integrase_cat-core"/>
</dbReference>
<dbReference type="AlphaFoldDB" id="A0AAW6AJN5"/>
<dbReference type="Gene3D" id="3.30.420.10">
    <property type="entry name" value="Ribonuclease H-like superfamily/Ribonuclease H"/>
    <property type="match status" value="1"/>
</dbReference>
<evidence type="ECO:0000256" key="1">
    <source>
        <dbReference type="ARBA" id="ARBA00002286"/>
    </source>
</evidence>
<comment type="caution">
    <text evidence="3">The sequence shown here is derived from an EMBL/GenBank/DDBJ whole genome shotgun (WGS) entry which is preliminary data.</text>
</comment>
<evidence type="ECO:0000259" key="2">
    <source>
        <dbReference type="PROSITE" id="PS50994"/>
    </source>
</evidence>
<dbReference type="PANTHER" id="PTHR46889:SF4">
    <property type="entry name" value="TRANSPOSASE INSO FOR INSERTION SEQUENCE ELEMENT IS911B-RELATED"/>
    <property type="match status" value="1"/>
</dbReference>
<dbReference type="Pfam" id="PF13276">
    <property type="entry name" value="HTH_21"/>
    <property type="match status" value="1"/>
</dbReference>
<protein>
    <submittedName>
        <fullName evidence="3">IS3 family transposase</fullName>
    </submittedName>
</protein>
<dbReference type="PANTHER" id="PTHR46889">
    <property type="entry name" value="TRANSPOSASE INSF FOR INSERTION SEQUENCE IS3B-RELATED"/>
    <property type="match status" value="1"/>
</dbReference>
<dbReference type="InterPro" id="IPR050900">
    <property type="entry name" value="Transposase_IS3/IS150/IS904"/>
</dbReference>
<evidence type="ECO:0000313" key="4">
    <source>
        <dbReference type="Proteomes" id="UP001212741"/>
    </source>
</evidence>
<dbReference type="PROSITE" id="PS50994">
    <property type="entry name" value="INTEGRASE"/>
    <property type="match status" value="1"/>
</dbReference>
<gene>
    <name evidence="3" type="ORF">PMW86_03000</name>
</gene>
<feature type="domain" description="Integrase catalytic" evidence="2">
    <location>
        <begin position="238"/>
        <end position="403"/>
    </location>
</feature>
<comment type="function">
    <text evidence="1">Involved in the transposition of the insertion sequence.</text>
</comment>
<dbReference type="InterPro" id="IPR036397">
    <property type="entry name" value="RNaseH_sf"/>
</dbReference>
<sequence length="405" mass="45725">MYSREKVELFLLATEDGMGPTAAAKFAGVSVGAAKKWATGHLPHSYTGARCRIGARKPPRKEASLGPDKSIYAPPATGPLAGLNEDQIENLLLRAVLADLKAEGWDPASISNRSKCELGERLRRATALPLRSITGFLRISKNSYEYWRPRVAAPRDRDADIRDRVVRIFREGSGCWGYRTVWARLRREGVRASEKRVARVMREEGLEVVYNKRRARGYSSYAGEVSKAPENLVSRNFHADEPNRLWLTDITEFRLPGGEKVYLSPIVDCFDGMPVAWSIGLHPDKRLANSSLLKACAARPAGARTTIHSDRGGHYRWPEWIGICEENGLVRSMSAKGCSPDNSACEGFFGRLKNEFFHYRDWEGVTAEEFMGRLEAYLVYYREERIKKSLGWLSPMEYRRKLGYA</sequence>
<evidence type="ECO:0000313" key="3">
    <source>
        <dbReference type="EMBL" id="MDB1838560.1"/>
    </source>
</evidence>
<dbReference type="Pfam" id="PF13333">
    <property type="entry name" value="rve_2"/>
    <property type="match status" value="1"/>
</dbReference>
<dbReference type="Pfam" id="PF00665">
    <property type="entry name" value="rve"/>
    <property type="match status" value="1"/>
</dbReference>
<dbReference type="GO" id="GO:0003676">
    <property type="term" value="F:nucleic acid binding"/>
    <property type="evidence" value="ECO:0007669"/>
    <property type="project" value="InterPro"/>
</dbReference>